<keyword evidence="2" id="KW-1185">Reference proteome</keyword>
<dbReference type="RefSeq" id="WP_345140483.1">
    <property type="nucleotide sequence ID" value="NZ_BAABAT010000054.1"/>
</dbReference>
<sequence>MKLADWLQIISLLAVVVALLLNYRQARETAKQATEASKQVTVSTTMMRQDAYRQMTNYGANFNAILFQSGDDLLHWFLASRGIPTGTHEQNLRHMFMFVRMDVHESVYLSHKEDFLEDSAWEAWRQVLLADAATAEFRAVWRAASLHYVGDFRSYVDSIVAETIAEPAIETAAATRAPAQRGN</sequence>
<dbReference type="Proteomes" id="UP001500620">
    <property type="component" value="Unassembled WGS sequence"/>
</dbReference>
<proteinExistence type="predicted"/>
<organism evidence="1 2">
    <name type="scientific">Dactylosporangium darangshiense</name>
    <dbReference type="NCBI Taxonomy" id="579108"/>
    <lineage>
        <taxon>Bacteria</taxon>
        <taxon>Bacillati</taxon>
        <taxon>Actinomycetota</taxon>
        <taxon>Actinomycetes</taxon>
        <taxon>Micromonosporales</taxon>
        <taxon>Micromonosporaceae</taxon>
        <taxon>Dactylosporangium</taxon>
    </lineage>
</organism>
<comment type="caution">
    <text evidence="1">The sequence shown here is derived from an EMBL/GenBank/DDBJ whole genome shotgun (WGS) entry which is preliminary data.</text>
</comment>
<dbReference type="EMBL" id="BAABAT010000054">
    <property type="protein sequence ID" value="GAA4262702.1"/>
    <property type="molecule type" value="Genomic_DNA"/>
</dbReference>
<evidence type="ECO:0000313" key="1">
    <source>
        <dbReference type="EMBL" id="GAA4262702.1"/>
    </source>
</evidence>
<accession>A0ABP8DSE5</accession>
<gene>
    <name evidence="1" type="ORF">GCM10022255_100590</name>
</gene>
<name>A0ABP8DSE5_9ACTN</name>
<reference evidence="2" key="1">
    <citation type="journal article" date="2019" name="Int. J. Syst. Evol. Microbiol.">
        <title>The Global Catalogue of Microorganisms (GCM) 10K type strain sequencing project: providing services to taxonomists for standard genome sequencing and annotation.</title>
        <authorList>
            <consortium name="The Broad Institute Genomics Platform"/>
            <consortium name="The Broad Institute Genome Sequencing Center for Infectious Disease"/>
            <person name="Wu L."/>
            <person name="Ma J."/>
        </authorList>
    </citation>
    <scope>NUCLEOTIDE SEQUENCE [LARGE SCALE GENOMIC DNA]</scope>
    <source>
        <strain evidence="2">JCM 17441</strain>
    </source>
</reference>
<protein>
    <recommendedName>
        <fullName evidence="3">Secreted protein</fullName>
    </recommendedName>
</protein>
<evidence type="ECO:0000313" key="2">
    <source>
        <dbReference type="Proteomes" id="UP001500620"/>
    </source>
</evidence>
<evidence type="ECO:0008006" key="3">
    <source>
        <dbReference type="Google" id="ProtNLM"/>
    </source>
</evidence>